<keyword evidence="2" id="KW-1185">Reference proteome</keyword>
<gene>
    <name evidence="1" type="ORF">HMPREF9098_2065</name>
</gene>
<protein>
    <submittedName>
        <fullName evidence="1">Uncharacterized protein</fullName>
    </submittedName>
</protein>
<accession>F0F1T0</accession>
<dbReference type="AlphaFoldDB" id="F0F1T0"/>
<dbReference type="HOGENOM" id="CLU_3252774_0_0_4"/>
<proteinExistence type="predicted"/>
<evidence type="ECO:0000313" key="1">
    <source>
        <dbReference type="EMBL" id="EGC16471.1"/>
    </source>
</evidence>
<organism evidence="1 2">
    <name type="scientific">Kingella denitrificans ATCC 33394</name>
    <dbReference type="NCBI Taxonomy" id="888741"/>
    <lineage>
        <taxon>Bacteria</taxon>
        <taxon>Pseudomonadati</taxon>
        <taxon>Pseudomonadota</taxon>
        <taxon>Betaproteobacteria</taxon>
        <taxon>Neisseriales</taxon>
        <taxon>Neisseriaceae</taxon>
        <taxon>Kingella</taxon>
    </lineage>
</organism>
<name>F0F1T0_9NEIS</name>
<evidence type="ECO:0000313" key="2">
    <source>
        <dbReference type="Proteomes" id="UP000004088"/>
    </source>
</evidence>
<dbReference type="Proteomes" id="UP000004088">
    <property type="component" value="Unassembled WGS sequence"/>
</dbReference>
<comment type="caution">
    <text evidence="1">The sequence shown here is derived from an EMBL/GenBank/DDBJ whole genome shotgun (WGS) entry which is preliminary data.</text>
</comment>
<sequence>MHIGWLSQRFEPMAACTSKPKVQAAFISNRFSPMPKRRARSG</sequence>
<dbReference type="EMBL" id="AEWV01000041">
    <property type="protein sequence ID" value="EGC16471.1"/>
    <property type="molecule type" value="Genomic_DNA"/>
</dbReference>
<reference evidence="1 2" key="1">
    <citation type="submission" date="2011-01" db="EMBL/GenBank/DDBJ databases">
        <authorList>
            <person name="Muzny D."/>
            <person name="Qin X."/>
            <person name="Deng J."/>
            <person name="Jiang H."/>
            <person name="Liu Y."/>
            <person name="Qu J."/>
            <person name="Song X.-Z."/>
            <person name="Zhang L."/>
            <person name="Thornton R."/>
            <person name="Coyle M."/>
            <person name="Francisco L."/>
            <person name="Jackson L."/>
            <person name="Javaid M."/>
            <person name="Korchina V."/>
            <person name="Kovar C."/>
            <person name="Mata R."/>
            <person name="Mathew T."/>
            <person name="Ngo R."/>
            <person name="Nguyen L."/>
            <person name="Nguyen N."/>
            <person name="Okwuonu G."/>
            <person name="Ongeri F."/>
            <person name="Pham C."/>
            <person name="Simmons D."/>
            <person name="Wilczek-Boney K."/>
            <person name="Hale W."/>
            <person name="Jakkamsetti A."/>
            <person name="Pham P."/>
            <person name="Ruth R."/>
            <person name="San Lucas F."/>
            <person name="Warren J."/>
            <person name="Zhang J."/>
            <person name="Zhao Z."/>
            <person name="Zhou C."/>
            <person name="Zhu D."/>
            <person name="Lee S."/>
            <person name="Bess C."/>
            <person name="Blankenburg K."/>
            <person name="Forbes L."/>
            <person name="Fu Q."/>
            <person name="Gubbala S."/>
            <person name="Hirani K."/>
            <person name="Jayaseelan J.C."/>
            <person name="Lara F."/>
            <person name="Munidasa M."/>
            <person name="Palculict T."/>
            <person name="Patil S."/>
            <person name="Pu L.-L."/>
            <person name="Saada N."/>
            <person name="Tang L."/>
            <person name="Weissenberger G."/>
            <person name="Zhu Y."/>
            <person name="Hemphill L."/>
            <person name="Shang Y."/>
            <person name="Youmans B."/>
            <person name="Ayvaz T."/>
            <person name="Ross M."/>
            <person name="Santibanez J."/>
            <person name="Aqrawi P."/>
            <person name="Gross S."/>
            <person name="Joshi V."/>
            <person name="Fowler G."/>
            <person name="Nazareth L."/>
            <person name="Reid J."/>
            <person name="Worley K."/>
            <person name="Petrosino J."/>
            <person name="Highlander S."/>
            <person name="Gibbs R."/>
        </authorList>
    </citation>
    <scope>NUCLEOTIDE SEQUENCE [LARGE SCALE GENOMIC DNA]</scope>
    <source>
        <strain evidence="1 2">ATCC 33394</strain>
    </source>
</reference>